<keyword evidence="2" id="KW-1185">Reference proteome</keyword>
<organism evidence="1 2">
    <name type="scientific">Meganyctiphanes norvegica</name>
    <name type="common">Northern krill</name>
    <name type="synonym">Thysanopoda norvegica</name>
    <dbReference type="NCBI Taxonomy" id="48144"/>
    <lineage>
        <taxon>Eukaryota</taxon>
        <taxon>Metazoa</taxon>
        <taxon>Ecdysozoa</taxon>
        <taxon>Arthropoda</taxon>
        <taxon>Crustacea</taxon>
        <taxon>Multicrustacea</taxon>
        <taxon>Malacostraca</taxon>
        <taxon>Eumalacostraca</taxon>
        <taxon>Eucarida</taxon>
        <taxon>Euphausiacea</taxon>
        <taxon>Euphausiidae</taxon>
        <taxon>Meganyctiphanes</taxon>
    </lineage>
</organism>
<name>A0AAV2R5G9_MEGNR</name>
<dbReference type="Proteomes" id="UP001497623">
    <property type="component" value="Unassembled WGS sequence"/>
</dbReference>
<dbReference type="EMBL" id="CAXKWB010014197">
    <property type="protein sequence ID" value="CAL4110024.1"/>
    <property type="molecule type" value="Genomic_DNA"/>
</dbReference>
<reference evidence="1 2" key="1">
    <citation type="submission" date="2024-05" db="EMBL/GenBank/DDBJ databases">
        <authorList>
            <person name="Wallberg A."/>
        </authorList>
    </citation>
    <scope>NUCLEOTIDE SEQUENCE [LARGE SCALE GENOMIC DNA]</scope>
</reference>
<evidence type="ECO:0000313" key="1">
    <source>
        <dbReference type="EMBL" id="CAL4110024.1"/>
    </source>
</evidence>
<accession>A0AAV2R5G9</accession>
<dbReference type="AlphaFoldDB" id="A0AAV2R5G9"/>
<evidence type="ECO:0000313" key="2">
    <source>
        <dbReference type="Proteomes" id="UP001497623"/>
    </source>
</evidence>
<protein>
    <submittedName>
        <fullName evidence="1">Uncharacterized protein</fullName>
    </submittedName>
</protein>
<proteinExistence type="predicted"/>
<comment type="caution">
    <text evidence="1">The sequence shown here is derived from an EMBL/GenBank/DDBJ whole genome shotgun (WGS) entry which is preliminary data.</text>
</comment>
<gene>
    <name evidence="1" type="ORF">MNOR_LOCUS19264</name>
</gene>
<sequence length="125" mass="14614">MDLSVSYTYLGDQHKHFETLINILASTEAELHQIYYTPICFCRKKAKNHKSIDSHPKYLFLPNKKYFSVVSDGISNLLRGGGGRYLDEISILTSPYSKFWKVDKYFYQGCLKYIFVNLKLIKKKT</sequence>